<accession>A0ABW2FH50</accession>
<keyword evidence="3" id="KW-1185">Reference proteome</keyword>
<evidence type="ECO:0000313" key="3">
    <source>
        <dbReference type="Proteomes" id="UP001596378"/>
    </source>
</evidence>
<name>A0ABW2FH50_9BACL</name>
<evidence type="ECO:0000313" key="2">
    <source>
        <dbReference type="EMBL" id="MFC7151637.1"/>
    </source>
</evidence>
<evidence type="ECO:0000256" key="1">
    <source>
        <dbReference type="SAM" id="MobiDB-lite"/>
    </source>
</evidence>
<gene>
    <name evidence="2" type="ORF">ACFQMJ_24120</name>
</gene>
<organism evidence="2 3">
    <name type="scientific">Cohnella cellulosilytica</name>
    <dbReference type="NCBI Taxonomy" id="986710"/>
    <lineage>
        <taxon>Bacteria</taxon>
        <taxon>Bacillati</taxon>
        <taxon>Bacillota</taxon>
        <taxon>Bacilli</taxon>
        <taxon>Bacillales</taxon>
        <taxon>Paenibacillaceae</taxon>
        <taxon>Cohnella</taxon>
    </lineage>
</organism>
<feature type="region of interest" description="Disordered" evidence="1">
    <location>
        <begin position="1"/>
        <end position="47"/>
    </location>
</feature>
<proteinExistence type="predicted"/>
<feature type="compositionally biased region" description="Basic and acidic residues" evidence="1">
    <location>
        <begin position="24"/>
        <end position="41"/>
    </location>
</feature>
<sequence>MSGKQPSDKQQAASKAQSAADRTGAGKEAAKRLQSEADRAAVPKHGL</sequence>
<comment type="caution">
    <text evidence="2">The sequence shown here is derived from an EMBL/GenBank/DDBJ whole genome shotgun (WGS) entry which is preliminary data.</text>
</comment>
<reference evidence="3" key="1">
    <citation type="journal article" date="2019" name="Int. J. Syst. Evol. Microbiol.">
        <title>The Global Catalogue of Microorganisms (GCM) 10K type strain sequencing project: providing services to taxonomists for standard genome sequencing and annotation.</title>
        <authorList>
            <consortium name="The Broad Institute Genomics Platform"/>
            <consortium name="The Broad Institute Genome Sequencing Center for Infectious Disease"/>
            <person name="Wu L."/>
            <person name="Ma J."/>
        </authorList>
    </citation>
    <scope>NUCLEOTIDE SEQUENCE [LARGE SCALE GENOMIC DNA]</scope>
    <source>
        <strain evidence="3">KCTC 12907</strain>
    </source>
</reference>
<dbReference type="EMBL" id="JBHTAI010000017">
    <property type="protein sequence ID" value="MFC7151637.1"/>
    <property type="molecule type" value="Genomic_DNA"/>
</dbReference>
<dbReference type="Proteomes" id="UP001596378">
    <property type="component" value="Unassembled WGS sequence"/>
</dbReference>
<dbReference type="RefSeq" id="WP_378050755.1">
    <property type="nucleotide sequence ID" value="NZ_JBHMDN010000029.1"/>
</dbReference>
<feature type="compositionally biased region" description="Low complexity" evidence="1">
    <location>
        <begin position="8"/>
        <end position="21"/>
    </location>
</feature>
<protein>
    <submittedName>
        <fullName evidence="2">Uncharacterized protein</fullName>
    </submittedName>
</protein>